<evidence type="ECO:0000259" key="6">
    <source>
        <dbReference type="Pfam" id="PF04542"/>
    </source>
</evidence>
<dbReference type="InterPro" id="IPR036388">
    <property type="entry name" value="WH-like_DNA-bd_sf"/>
</dbReference>
<dbReference type="InterPro" id="IPR014284">
    <property type="entry name" value="RNA_pol_sigma-70_dom"/>
</dbReference>
<dbReference type="Gene3D" id="1.10.10.10">
    <property type="entry name" value="Winged helix-like DNA-binding domain superfamily/Winged helix DNA-binding domain"/>
    <property type="match status" value="1"/>
</dbReference>
<dbReference type="Proteomes" id="UP000245647">
    <property type="component" value="Unassembled WGS sequence"/>
</dbReference>
<dbReference type="NCBIfam" id="TIGR02937">
    <property type="entry name" value="sigma70-ECF"/>
    <property type="match status" value="1"/>
</dbReference>
<dbReference type="PANTHER" id="PTHR43133">
    <property type="entry name" value="RNA POLYMERASE ECF-TYPE SIGMA FACTO"/>
    <property type="match status" value="1"/>
</dbReference>
<dbReference type="GO" id="GO:0016987">
    <property type="term" value="F:sigma factor activity"/>
    <property type="evidence" value="ECO:0007669"/>
    <property type="project" value="UniProtKB-KW"/>
</dbReference>
<dbReference type="SUPFAM" id="SSF88946">
    <property type="entry name" value="Sigma2 domain of RNA polymerase sigma factors"/>
    <property type="match status" value="1"/>
</dbReference>
<gene>
    <name evidence="8" type="ORF">DDR33_18700</name>
</gene>
<dbReference type="NCBIfam" id="TIGR02985">
    <property type="entry name" value="Sig70_bacteroi1"/>
    <property type="match status" value="1"/>
</dbReference>
<dbReference type="InterPro" id="IPR013324">
    <property type="entry name" value="RNA_pol_sigma_r3/r4-like"/>
</dbReference>
<evidence type="ECO:0000256" key="1">
    <source>
        <dbReference type="ARBA" id="ARBA00010641"/>
    </source>
</evidence>
<dbReference type="InterPro" id="IPR007627">
    <property type="entry name" value="RNA_pol_sigma70_r2"/>
</dbReference>
<dbReference type="InterPro" id="IPR013249">
    <property type="entry name" value="RNA_pol_sigma70_r4_t2"/>
</dbReference>
<proteinExistence type="inferred from homology"/>
<dbReference type="InterPro" id="IPR014327">
    <property type="entry name" value="RNA_pol_sigma70_bacteroid"/>
</dbReference>
<evidence type="ECO:0000259" key="7">
    <source>
        <dbReference type="Pfam" id="PF08281"/>
    </source>
</evidence>
<keyword evidence="5" id="KW-0472">Membrane</keyword>
<organism evidence="8 9">
    <name type="scientific">Pararcticibacter amylolyticus</name>
    <dbReference type="NCBI Taxonomy" id="2173175"/>
    <lineage>
        <taxon>Bacteria</taxon>
        <taxon>Pseudomonadati</taxon>
        <taxon>Bacteroidota</taxon>
        <taxon>Sphingobacteriia</taxon>
        <taxon>Sphingobacteriales</taxon>
        <taxon>Sphingobacteriaceae</taxon>
        <taxon>Pararcticibacter</taxon>
    </lineage>
</organism>
<dbReference type="GO" id="GO:0003677">
    <property type="term" value="F:DNA binding"/>
    <property type="evidence" value="ECO:0007669"/>
    <property type="project" value="InterPro"/>
</dbReference>
<dbReference type="RefSeq" id="WP_109417331.1">
    <property type="nucleotide sequence ID" value="NZ_QEAS01000017.1"/>
</dbReference>
<dbReference type="PANTHER" id="PTHR43133:SF46">
    <property type="entry name" value="RNA POLYMERASE SIGMA-70 FACTOR ECF SUBFAMILY"/>
    <property type="match status" value="1"/>
</dbReference>
<evidence type="ECO:0000313" key="9">
    <source>
        <dbReference type="Proteomes" id="UP000245647"/>
    </source>
</evidence>
<evidence type="ECO:0000256" key="4">
    <source>
        <dbReference type="ARBA" id="ARBA00023163"/>
    </source>
</evidence>
<feature type="domain" description="RNA polymerase sigma-70 region 2" evidence="6">
    <location>
        <begin position="13"/>
        <end position="78"/>
    </location>
</feature>
<name>A0A2U2PCF2_9SPHI</name>
<evidence type="ECO:0000256" key="5">
    <source>
        <dbReference type="SAM" id="Phobius"/>
    </source>
</evidence>
<protein>
    <submittedName>
        <fullName evidence="8">RNA polymerase sigma-70 factor</fullName>
    </submittedName>
</protein>
<comment type="similarity">
    <text evidence="1">Belongs to the sigma-70 factor family. ECF subfamily.</text>
</comment>
<dbReference type="OrthoDB" id="1100095at2"/>
<evidence type="ECO:0000313" key="8">
    <source>
        <dbReference type="EMBL" id="PWG79086.1"/>
    </source>
</evidence>
<feature type="domain" description="RNA polymerase sigma factor 70 region 4 type 2" evidence="7">
    <location>
        <begin position="115"/>
        <end position="162"/>
    </location>
</feature>
<keyword evidence="3" id="KW-0731">Sigma factor</keyword>
<dbReference type="Gene3D" id="1.10.1740.10">
    <property type="match status" value="1"/>
</dbReference>
<keyword evidence="4" id="KW-0804">Transcription</keyword>
<dbReference type="EMBL" id="QEAS01000017">
    <property type="protein sequence ID" value="PWG79086.1"/>
    <property type="molecule type" value="Genomic_DNA"/>
</dbReference>
<dbReference type="Pfam" id="PF08281">
    <property type="entry name" value="Sigma70_r4_2"/>
    <property type="match status" value="1"/>
</dbReference>
<dbReference type="InterPro" id="IPR013325">
    <property type="entry name" value="RNA_pol_sigma_r2"/>
</dbReference>
<evidence type="ECO:0000256" key="2">
    <source>
        <dbReference type="ARBA" id="ARBA00023015"/>
    </source>
</evidence>
<comment type="caution">
    <text evidence="8">The sequence shown here is derived from an EMBL/GenBank/DDBJ whole genome shotgun (WGS) entry which is preliminary data.</text>
</comment>
<accession>A0A2U2PCF2</accession>
<keyword evidence="2" id="KW-0805">Transcription regulation</keyword>
<keyword evidence="9" id="KW-1185">Reference proteome</keyword>
<reference evidence="8 9" key="1">
    <citation type="submission" date="2018-04" db="EMBL/GenBank/DDBJ databases">
        <title>Pedobacter chongqingensis sp. nov., isolated from a rottenly hemp rope.</title>
        <authorList>
            <person name="Cai Y."/>
        </authorList>
    </citation>
    <scope>NUCLEOTIDE SEQUENCE [LARGE SCALE GENOMIC DNA]</scope>
    <source>
        <strain evidence="8 9">FJ4-8</strain>
    </source>
</reference>
<dbReference type="GO" id="GO:0006352">
    <property type="term" value="P:DNA-templated transcription initiation"/>
    <property type="evidence" value="ECO:0007669"/>
    <property type="project" value="InterPro"/>
</dbReference>
<dbReference type="SUPFAM" id="SSF88659">
    <property type="entry name" value="Sigma3 and sigma4 domains of RNA polymerase sigma factors"/>
    <property type="match status" value="1"/>
</dbReference>
<keyword evidence="5" id="KW-1133">Transmembrane helix</keyword>
<sequence length="184" mass="21136">MSLLLDISGFEALFQVHYQPLCATAYRIVQDKAIAEDIVQNVFRKLWERRDSLKVAIPLKAYLTKSTINHSIYYIRKYGNGLKEDKQWGRESEADIKFTARLMALKEVGSQIDIAVKSLPDVCRMIFILSRYEQLNYNEIAACLNVSVEVVENQMAKALAHLRKYLLITLFLIICNFLLTTIGV</sequence>
<keyword evidence="5" id="KW-0812">Transmembrane</keyword>
<feature type="transmembrane region" description="Helical" evidence="5">
    <location>
        <begin position="165"/>
        <end position="183"/>
    </location>
</feature>
<dbReference type="Pfam" id="PF04542">
    <property type="entry name" value="Sigma70_r2"/>
    <property type="match status" value="1"/>
</dbReference>
<evidence type="ECO:0000256" key="3">
    <source>
        <dbReference type="ARBA" id="ARBA00023082"/>
    </source>
</evidence>
<dbReference type="AlphaFoldDB" id="A0A2U2PCF2"/>
<dbReference type="InterPro" id="IPR039425">
    <property type="entry name" value="RNA_pol_sigma-70-like"/>
</dbReference>